<dbReference type="RefSeq" id="XP_036629958.1">
    <property type="nucleotide sequence ID" value="XM_036778530.1"/>
</dbReference>
<dbReference type="VEuPathDB" id="FungiDB:PC9H_009023"/>
<sequence length="533" mass="58047">MPRQILRAAVHHPAIAIRPAILSSPALRRAAHLPRRCYPVMPSFLIGILARGRLIYAGCALRCYIELVYTSLVDSSRRSEWHRGRGGVSVVCGRGYWEGRQRWCDGEQTRPAIQVRQSTPCRLRATGIREFEIRDLVFVFMGDTGPAALAHAHAHTHLRMFERRHDETHWRDAGIAGARAFVHGIRLRVCRLASDVWGTRYQIGRGSSVPSASASVRSEVRMVASGTRLGDEESGCDGAGVRMLTVMLMGEGVGMHGEGPLRAATPATPTYSPPKHGPKTKWLLWRTSETMKQGSSLSLVWTGLAGPLSLAAWRQLPCSDSTGDTPTKNGMEPEGDGSRNTLRDGATMAKGPSSTAATYPLIPMSVAWARLSRWRLTAAYIVTSLSCPLPPTSSVTPLLAESGLRGRLRVVSRLNVLGGGQMADNGATSLPVVIPGGMRSHQRLAAINRAVLAWNGAVPERLSLSFKWENLGNEGGDCILGGDMEENKRRVHPTRFGITKSVFVVAKSSLVQRLVHGPGTDGTREWDTDELLR</sequence>
<proteinExistence type="predicted"/>
<evidence type="ECO:0000256" key="1">
    <source>
        <dbReference type="SAM" id="MobiDB-lite"/>
    </source>
</evidence>
<protein>
    <submittedName>
        <fullName evidence="2">Uncharacterized protein</fullName>
    </submittedName>
</protein>
<feature type="region of interest" description="Disordered" evidence="1">
    <location>
        <begin position="317"/>
        <end position="354"/>
    </location>
</feature>
<dbReference type="Proteomes" id="UP000623687">
    <property type="component" value="Unassembled WGS sequence"/>
</dbReference>
<feature type="compositionally biased region" description="Polar residues" evidence="1">
    <location>
        <begin position="318"/>
        <end position="328"/>
    </location>
</feature>
<dbReference type="EMBL" id="JACETU010000006">
    <property type="protein sequence ID" value="KAF7426654.1"/>
    <property type="molecule type" value="Genomic_DNA"/>
</dbReference>
<gene>
    <name evidence="2" type="ORF">PC9H_009023</name>
</gene>
<name>A0A8H6ZSS1_PLEOS</name>
<comment type="caution">
    <text evidence="2">The sequence shown here is derived from an EMBL/GenBank/DDBJ whole genome shotgun (WGS) entry which is preliminary data.</text>
</comment>
<evidence type="ECO:0000313" key="2">
    <source>
        <dbReference type="EMBL" id="KAF7426654.1"/>
    </source>
</evidence>
<dbReference type="GeneID" id="59378841"/>
<organism evidence="2 3">
    <name type="scientific">Pleurotus ostreatus</name>
    <name type="common">Oyster mushroom</name>
    <name type="synonym">White-rot fungus</name>
    <dbReference type="NCBI Taxonomy" id="5322"/>
    <lineage>
        <taxon>Eukaryota</taxon>
        <taxon>Fungi</taxon>
        <taxon>Dikarya</taxon>
        <taxon>Basidiomycota</taxon>
        <taxon>Agaricomycotina</taxon>
        <taxon>Agaricomycetes</taxon>
        <taxon>Agaricomycetidae</taxon>
        <taxon>Agaricales</taxon>
        <taxon>Pleurotineae</taxon>
        <taxon>Pleurotaceae</taxon>
        <taxon>Pleurotus</taxon>
    </lineage>
</organism>
<evidence type="ECO:0000313" key="3">
    <source>
        <dbReference type="Proteomes" id="UP000623687"/>
    </source>
</evidence>
<keyword evidence="3" id="KW-1185">Reference proteome</keyword>
<reference evidence="2" key="1">
    <citation type="submission" date="2019-07" db="EMBL/GenBank/DDBJ databases">
        <authorList>
            <person name="Palmer J.M."/>
        </authorList>
    </citation>
    <scope>NUCLEOTIDE SEQUENCE</scope>
    <source>
        <strain evidence="2">PC9</strain>
    </source>
</reference>
<accession>A0A8H6ZSS1</accession>
<dbReference type="AlphaFoldDB" id="A0A8H6ZSS1"/>